<dbReference type="KEGG" id="lfc:LFE_2045"/>
<keyword evidence="2" id="KW-1185">Reference proteome</keyword>
<gene>
    <name evidence="1" type="ordered locus">LFE_2045</name>
</gene>
<evidence type="ECO:0000313" key="1">
    <source>
        <dbReference type="EMBL" id="BAM07719.1"/>
    </source>
</evidence>
<protein>
    <submittedName>
        <fullName evidence="1">Uncharacterized protein</fullName>
    </submittedName>
</protein>
<sequence length="64" mass="7211">MSENTSTNQAIPVLHQFRSTIIVECELCDAPQIILSDRSDGVMICRSCREEIARDDFQGSDHID</sequence>
<accession>I0IR20</accession>
<reference evidence="2" key="2">
    <citation type="submission" date="2012-03" db="EMBL/GenBank/DDBJ databases">
        <title>The complete genome sequence of the pioneer microbe on fresh volcanic deposit, Leptospirillum ferrooxidans strain C2-3.</title>
        <authorList>
            <person name="Fujimura R."/>
            <person name="Sato Y."/>
            <person name="Nishizawa T."/>
            <person name="Nanba K."/>
            <person name="Oshima K."/>
            <person name="Hattori M."/>
            <person name="Kamijo T."/>
            <person name="Ohta H."/>
        </authorList>
    </citation>
    <scope>NUCLEOTIDE SEQUENCE [LARGE SCALE GENOMIC DNA]</scope>
    <source>
        <strain evidence="2">C2-3</strain>
    </source>
</reference>
<dbReference type="EMBL" id="AP012342">
    <property type="protein sequence ID" value="BAM07719.1"/>
    <property type="molecule type" value="Genomic_DNA"/>
</dbReference>
<reference evidence="1 2" key="1">
    <citation type="journal article" date="2012" name="J. Bacteriol.">
        <title>Complete Genome Sequence of Leptospirillum ferrooxidans Strain C2-3, Isolated from a Fresh Volcanic Ash Deposit on the Island of Miyake, Japan.</title>
        <authorList>
            <person name="Fujimura R."/>
            <person name="Sato Y."/>
            <person name="Nishizawa T."/>
            <person name="Oshima K."/>
            <person name="Kim S.-W."/>
            <person name="Hattori M."/>
            <person name="Kamijo T."/>
            <person name="Ohta H."/>
        </authorList>
    </citation>
    <scope>NUCLEOTIDE SEQUENCE [LARGE SCALE GENOMIC DNA]</scope>
    <source>
        <strain evidence="1 2">C2-3</strain>
    </source>
</reference>
<name>I0IR20_LEPFC</name>
<proteinExistence type="predicted"/>
<dbReference type="RefSeq" id="WP_014450203.1">
    <property type="nucleotide sequence ID" value="NC_017094.1"/>
</dbReference>
<dbReference type="HOGENOM" id="CLU_2862319_0_0_0"/>
<dbReference type="AlphaFoldDB" id="I0IR20"/>
<dbReference type="PATRIC" id="fig|1162668.3.peg.2421"/>
<organism evidence="1 2">
    <name type="scientific">Leptospirillum ferrooxidans (strain C2-3)</name>
    <dbReference type="NCBI Taxonomy" id="1162668"/>
    <lineage>
        <taxon>Bacteria</taxon>
        <taxon>Pseudomonadati</taxon>
        <taxon>Nitrospirota</taxon>
        <taxon>Nitrospiria</taxon>
        <taxon>Nitrospirales</taxon>
        <taxon>Nitrospiraceae</taxon>
        <taxon>Leptospirillum</taxon>
    </lineage>
</organism>
<dbReference type="Proteomes" id="UP000007382">
    <property type="component" value="Chromosome"/>
</dbReference>
<evidence type="ECO:0000313" key="2">
    <source>
        <dbReference type="Proteomes" id="UP000007382"/>
    </source>
</evidence>